<organism evidence="6 7">
    <name type="scientific">Pseudaquabacterium inlustre</name>
    <dbReference type="NCBI Taxonomy" id="2984192"/>
    <lineage>
        <taxon>Bacteria</taxon>
        <taxon>Pseudomonadati</taxon>
        <taxon>Pseudomonadota</taxon>
        <taxon>Betaproteobacteria</taxon>
        <taxon>Burkholderiales</taxon>
        <taxon>Sphaerotilaceae</taxon>
        <taxon>Pseudaquabacterium</taxon>
    </lineage>
</organism>
<evidence type="ECO:0000256" key="4">
    <source>
        <dbReference type="ARBA" id="ARBA00023136"/>
    </source>
</evidence>
<dbReference type="InterPro" id="IPR011701">
    <property type="entry name" value="MFS"/>
</dbReference>
<dbReference type="Gene3D" id="1.20.1250.20">
    <property type="entry name" value="MFS general substrate transporter like domains"/>
    <property type="match status" value="2"/>
</dbReference>
<evidence type="ECO:0000256" key="3">
    <source>
        <dbReference type="ARBA" id="ARBA00022989"/>
    </source>
</evidence>
<dbReference type="PANTHER" id="PTHR23514">
    <property type="entry name" value="BYPASS OF STOP CODON PROTEIN 6"/>
    <property type="match status" value="1"/>
</dbReference>
<evidence type="ECO:0000256" key="5">
    <source>
        <dbReference type="SAM" id="Phobius"/>
    </source>
</evidence>
<keyword evidence="2 5" id="KW-0812">Transmembrane</keyword>
<accession>A0ABU9CHQ3</accession>
<feature type="transmembrane region" description="Helical" evidence="5">
    <location>
        <begin position="366"/>
        <end position="386"/>
    </location>
</feature>
<comment type="caution">
    <text evidence="6">The sequence shown here is derived from an EMBL/GenBank/DDBJ whole genome shotgun (WGS) entry which is preliminary data.</text>
</comment>
<evidence type="ECO:0000256" key="1">
    <source>
        <dbReference type="ARBA" id="ARBA00004141"/>
    </source>
</evidence>
<feature type="transmembrane region" description="Helical" evidence="5">
    <location>
        <begin position="252"/>
        <end position="271"/>
    </location>
</feature>
<feature type="transmembrane region" description="Helical" evidence="5">
    <location>
        <begin position="46"/>
        <end position="66"/>
    </location>
</feature>
<dbReference type="CDD" id="cd17393">
    <property type="entry name" value="MFS_MosC_like"/>
    <property type="match status" value="1"/>
</dbReference>
<keyword evidence="7" id="KW-1185">Reference proteome</keyword>
<gene>
    <name evidence="6" type="ORF">AACH10_14115</name>
</gene>
<comment type="subcellular location">
    <subcellularLocation>
        <location evidence="1">Membrane</location>
        <topology evidence="1">Multi-pass membrane protein</topology>
    </subcellularLocation>
</comment>
<feature type="transmembrane region" description="Helical" evidence="5">
    <location>
        <begin position="101"/>
        <end position="127"/>
    </location>
</feature>
<feature type="transmembrane region" description="Helical" evidence="5">
    <location>
        <begin position="78"/>
        <end position="95"/>
    </location>
</feature>
<feature type="transmembrane region" description="Helical" evidence="5">
    <location>
        <begin position="338"/>
        <end position="360"/>
    </location>
</feature>
<sequence length="391" mass="39046">MNDADRGAAQRAATATRAAFWIAGFGVAGWAPLIPFARQRLQVGEATLGLLLLCLGIGSVAAMLRTGPLCARHGCRPVVLGGALGMLLVLPLLAWTGTGLALGLALLAFGAALGSLDVAMNVHAVAVERAAGRPQMSGFHALFSLGGFAGAAAMTALLDHGLAPLPAAGACALALLLPLWLAARGLLPDAGREPAAGTAGAAPDAGSGHTLAWPRGPVRLLAALAAACFLVEGALLDWGALLLVDRALLPEARAGLGFVLFSVAMTAGRLTGDALVARWGERAVLRTGGLLALAGFGLLAAPGVVLALGGFALIGLGAANVVPVLFRRAGAQTVMPPALAVSALTTIGYAGYLSGPALVGLVSQQIGLPAVFWGLAALMGLVPLTARRVAR</sequence>
<keyword evidence="3 5" id="KW-1133">Transmembrane helix</keyword>
<dbReference type="EMBL" id="JBBUTH010000007">
    <property type="protein sequence ID" value="MEK8051383.1"/>
    <property type="molecule type" value="Genomic_DNA"/>
</dbReference>
<evidence type="ECO:0000313" key="6">
    <source>
        <dbReference type="EMBL" id="MEK8051383.1"/>
    </source>
</evidence>
<dbReference type="RefSeq" id="WP_341411067.1">
    <property type="nucleotide sequence ID" value="NZ_JBBUTH010000007.1"/>
</dbReference>
<feature type="transmembrane region" description="Helical" evidence="5">
    <location>
        <begin position="164"/>
        <end position="183"/>
    </location>
</feature>
<dbReference type="PANTHER" id="PTHR23514:SF13">
    <property type="entry name" value="INNER MEMBRANE PROTEIN YBJJ"/>
    <property type="match status" value="1"/>
</dbReference>
<evidence type="ECO:0000313" key="7">
    <source>
        <dbReference type="Proteomes" id="UP001365405"/>
    </source>
</evidence>
<feature type="transmembrane region" description="Helical" evidence="5">
    <location>
        <begin position="220"/>
        <end position="240"/>
    </location>
</feature>
<dbReference type="InterPro" id="IPR036259">
    <property type="entry name" value="MFS_trans_sf"/>
</dbReference>
<dbReference type="SUPFAM" id="SSF103473">
    <property type="entry name" value="MFS general substrate transporter"/>
    <property type="match status" value="1"/>
</dbReference>
<name>A0ABU9CHQ3_9BURK</name>
<feature type="transmembrane region" description="Helical" evidence="5">
    <location>
        <begin position="139"/>
        <end position="158"/>
    </location>
</feature>
<proteinExistence type="predicted"/>
<evidence type="ECO:0000256" key="2">
    <source>
        <dbReference type="ARBA" id="ARBA00022692"/>
    </source>
</evidence>
<feature type="transmembrane region" description="Helical" evidence="5">
    <location>
        <begin position="307"/>
        <end position="326"/>
    </location>
</feature>
<dbReference type="Proteomes" id="UP001365405">
    <property type="component" value="Unassembled WGS sequence"/>
</dbReference>
<keyword evidence="4 5" id="KW-0472">Membrane</keyword>
<protein>
    <submittedName>
        <fullName evidence="6">MFS transporter</fullName>
    </submittedName>
</protein>
<feature type="transmembrane region" description="Helical" evidence="5">
    <location>
        <begin position="283"/>
        <end position="301"/>
    </location>
</feature>
<feature type="transmembrane region" description="Helical" evidence="5">
    <location>
        <begin position="12"/>
        <end position="34"/>
    </location>
</feature>
<dbReference type="Pfam" id="PF07690">
    <property type="entry name" value="MFS_1"/>
    <property type="match status" value="1"/>
</dbReference>
<reference evidence="6 7" key="1">
    <citation type="submission" date="2024-04" db="EMBL/GenBank/DDBJ databases">
        <title>Novel species of the genus Ideonella isolated from streams.</title>
        <authorList>
            <person name="Lu H."/>
        </authorList>
    </citation>
    <scope>NUCLEOTIDE SEQUENCE [LARGE SCALE GENOMIC DNA]</scope>
    <source>
        <strain evidence="6 7">DXS22W</strain>
    </source>
</reference>
<dbReference type="InterPro" id="IPR051788">
    <property type="entry name" value="MFS_Transporter"/>
</dbReference>